<keyword evidence="11" id="KW-0961">Cell wall biogenesis/degradation</keyword>
<protein>
    <recommendedName>
        <fullName evidence="3">endo-polygalacturonase</fullName>
        <ecNumber evidence="3">3.2.1.15</ecNumber>
    </recommendedName>
    <alternativeName>
        <fullName evidence="13">Pectinase</fullName>
    </alternativeName>
</protein>
<dbReference type="AlphaFoldDB" id="A0AAE0XCF9"/>
<accession>A0AAE0XCF9</accession>
<feature type="chain" id="PRO_5041938728" description="endo-polygalacturonase" evidence="16">
    <location>
        <begin position="20"/>
        <end position="377"/>
    </location>
</feature>
<keyword evidence="6" id="KW-0677">Repeat</keyword>
<evidence type="ECO:0000256" key="5">
    <source>
        <dbReference type="ARBA" id="ARBA00022729"/>
    </source>
</evidence>
<evidence type="ECO:0000256" key="13">
    <source>
        <dbReference type="ARBA" id="ARBA00083621"/>
    </source>
</evidence>
<evidence type="ECO:0000256" key="6">
    <source>
        <dbReference type="ARBA" id="ARBA00022737"/>
    </source>
</evidence>
<dbReference type="PANTHER" id="PTHR31884:SF1">
    <property type="entry name" value="POLYGALACTURONASE"/>
    <property type="match status" value="1"/>
</dbReference>
<evidence type="ECO:0000256" key="2">
    <source>
        <dbReference type="ARBA" id="ARBA00008834"/>
    </source>
</evidence>
<evidence type="ECO:0000256" key="7">
    <source>
        <dbReference type="ARBA" id="ARBA00022801"/>
    </source>
</evidence>
<evidence type="ECO:0000256" key="1">
    <source>
        <dbReference type="ARBA" id="ARBA00004613"/>
    </source>
</evidence>
<keyword evidence="8" id="KW-0865">Zymogen</keyword>
<keyword evidence="9" id="KW-1015">Disulfide bond</keyword>
<dbReference type="InterPro" id="IPR006626">
    <property type="entry name" value="PbH1"/>
</dbReference>
<comment type="similarity">
    <text evidence="2 15">Belongs to the glycosyl hydrolase 28 family.</text>
</comment>
<dbReference type="InterPro" id="IPR000743">
    <property type="entry name" value="Glyco_hydro_28"/>
</dbReference>
<dbReference type="GO" id="GO:0045490">
    <property type="term" value="P:pectin catabolic process"/>
    <property type="evidence" value="ECO:0007669"/>
    <property type="project" value="TreeGrafter"/>
</dbReference>
<keyword evidence="5 16" id="KW-0732">Signal</keyword>
<evidence type="ECO:0000256" key="15">
    <source>
        <dbReference type="RuleBase" id="RU361169"/>
    </source>
</evidence>
<dbReference type="PANTHER" id="PTHR31884">
    <property type="entry name" value="POLYGALACTURONASE"/>
    <property type="match status" value="1"/>
</dbReference>
<reference evidence="17" key="1">
    <citation type="journal article" date="2023" name="Mol. Phylogenet. Evol.">
        <title>Genome-scale phylogeny and comparative genomics of the fungal order Sordariales.</title>
        <authorList>
            <person name="Hensen N."/>
            <person name="Bonometti L."/>
            <person name="Westerberg I."/>
            <person name="Brannstrom I.O."/>
            <person name="Guillou S."/>
            <person name="Cros-Aarteil S."/>
            <person name="Calhoun S."/>
            <person name="Haridas S."/>
            <person name="Kuo A."/>
            <person name="Mondo S."/>
            <person name="Pangilinan J."/>
            <person name="Riley R."/>
            <person name="LaButti K."/>
            <person name="Andreopoulos B."/>
            <person name="Lipzen A."/>
            <person name="Chen C."/>
            <person name="Yan M."/>
            <person name="Daum C."/>
            <person name="Ng V."/>
            <person name="Clum A."/>
            <person name="Steindorff A."/>
            <person name="Ohm R.A."/>
            <person name="Martin F."/>
            <person name="Silar P."/>
            <person name="Natvig D.O."/>
            <person name="Lalanne C."/>
            <person name="Gautier V."/>
            <person name="Ament-Velasquez S.L."/>
            <person name="Kruys A."/>
            <person name="Hutchinson M.I."/>
            <person name="Powell A.J."/>
            <person name="Barry K."/>
            <person name="Miller A.N."/>
            <person name="Grigoriev I.V."/>
            <person name="Debuchy R."/>
            <person name="Gladieux P."/>
            <person name="Hiltunen Thoren M."/>
            <person name="Johannesson H."/>
        </authorList>
    </citation>
    <scope>NUCLEOTIDE SEQUENCE</scope>
    <source>
        <strain evidence="17">CBS 314.62</strain>
    </source>
</reference>
<evidence type="ECO:0000256" key="3">
    <source>
        <dbReference type="ARBA" id="ARBA00012736"/>
    </source>
</evidence>
<dbReference type="EMBL" id="JAULSO010000002">
    <property type="protein sequence ID" value="KAK3690012.1"/>
    <property type="molecule type" value="Genomic_DNA"/>
</dbReference>
<dbReference type="PROSITE" id="PS00502">
    <property type="entry name" value="POLYGALACTURONASE"/>
    <property type="match status" value="1"/>
</dbReference>
<dbReference type="SUPFAM" id="SSF51126">
    <property type="entry name" value="Pectin lyase-like"/>
    <property type="match status" value="1"/>
</dbReference>
<dbReference type="Pfam" id="PF00295">
    <property type="entry name" value="Glyco_hydro_28"/>
    <property type="match status" value="1"/>
</dbReference>
<dbReference type="GO" id="GO:0071555">
    <property type="term" value="P:cell wall organization"/>
    <property type="evidence" value="ECO:0007669"/>
    <property type="project" value="UniProtKB-KW"/>
</dbReference>
<dbReference type="Proteomes" id="UP001270362">
    <property type="component" value="Unassembled WGS sequence"/>
</dbReference>
<feature type="signal peptide" evidence="16">
    <location>
        <begin position="1"/>
        <end position="19"/>
    </location>
</feature>
<comment type="subcellular location">
    <subcellularLocation>
        <location evidence="1">Secreted</location>
    </subcellularLocation>
</comment>
<keyword evidence="10 15" id="KW-0326">Glycosidase</keyword>
<dbReference type="InterPro" id="IPR012334">
    <property type="entry name" value="Pectin_lyas_fold"/>
</dbReference>
<comment type="caution">
    <text evidence="17">The sequence shown here is derived from an EMBL/GenBank/DDBJ whole genome shotgun (WGS) entry which is preliminary data.</text>
</comment>
<feature type="active site" evidence="14">
    <location>
        <position position="240"/>
    </location>
</feature>
<dbReference type="EC" id="3.2.1.15" evidence="3"/>
<keyword evidence="4" id="KW-0964">Secreted</keyword>
<dbReference type="SMART" id="SM00710">
    <property type="entry name" value="PbH1"/>
    <property type="match status" value="5"/>
</dbReference>
<evidence type="ECO:0000256" key="10">
    <source>
        <dbReference type="ARBA" id="ARBA00023295"/>
    </source>
</evidence>
<dbReference type="GO" id="GO:0005576">
    <property type="term" value="C:extracellular region"/>
    <property type="evidence" value="ECO:0007669"/>
    <property type="project" value="UniProtKB-SubCell"/>
</dbReference>
<dbReference type="FunFam" id="2.160.20.10:FF:000002">
    <property type="entry name" value="Endopolygalacturonase D"/>
    <property type="match status" value="1"/>
</dbReference>
<gene>
    <name evidence="17" type="ORF">B0T22DRAFT_491335</name>
</gene>
<evidence type="ECO:0000256" key="14">
    <source>
        <dbReference type="PROSITE-ProRule" id="PRU10052"/>
    </source>
</evidence>
<evidence type="ECO:0000256" key="8">
    <source>
        <dbReference type="ARBA" id="ARBA00023145"/>
    </source>
</evidence>
<comment type="catalytic activity">
    <reaction evidence="12">
        <text>(1,4-alpha-D-galacturonosyl)n+m + H2O = (1,4-alpha-D-galacturonosyl)n + (1,4-alpha-D-galacturonosyl)m.</text>
        <dbReference type="EC" id="3.2.1.15"/>
    </reaction>
</comment>
<dbReference type="Gene3D" id="2.160.20.10">
    <property type="entry name" value="Single-stranded right-handed beta-helix, Pectin lyase-like"/>
    <property type="match status" value="1"/>
</dbReference>
<proteinExistence type="inferred from homology"/>
<keyword evidence="7 15" id="KW-0378">Hydrolase</keyword>
<name>A0AAE0XCF9_9PEZI</name>
<dbReference type="InterPro" id="IPR011050">
    <property type="entry name" value="Pectin_lyase_fold/virulence"/>
</dbReference>
<dbReference type="InterPro" id="IPR050434">
    <property type="entry name" value="Glycosyl_hydrlase_28"/>
</dbReference>
<dbReference type="GO" id="GO:0004650">
    <property type="term" value="F:polygalacturonase activity"/>
    <property type="evidence" value="ECO:0007669"/>
    <property type="project" value="UniProtKB-EC"/>
</dbReference>
<keyword evidence="18" id="KW-1185">Reference proteome</keyword>
<evidence type="ECO:0000256" key="9">
    <source>
        <dbReference type="ARBA" id="ARBA00023157"/>
    </source>
</evidence>
<sequence length="377" mass="39543">MKNAVLLTTLLSLGHDVGALARTRTPWRSANDTQTWPSVNATQSCVFSGATGYSLLQALNRSCTDIVLSDLSVPAGVTLDLRNLRNGASITFQGETTWGYREWAGPLVSISGTNITVKGAAGSLLDGSGELYWDGQGQSGKTKPKFFQARLVDSTISDISILNAPVHVFSINNSRNLTVSNVIIDNSAGDGLAKNTDGFDISQSNNIEIVGATVMNQDDCVAINSGTNIIFRDGICIGGHGLSVGSIGGRSANTVDNVLFDNSVIINSQNGIRIKTKHSTNGTVSNVAYRNIGLSYITDYGIVVDQSYGAKTLAPTNGVSITNFTLENISGTMMGDGLVAFVRCGEGSCADWTWAGVNVVGGQRSTECVGLPAGIEC</sequence>
<evidence type="ECO:0000256" key="16">
    <source>
        <dbReference type="SAM" id="SignalP"/>
    </source>
</evidence>
<evidence type="ECO:0000256" key="11">
    <source>
        <dbReference type="ARBA" id="ARBA00023316"/>
    </source>
</evidence>
<evidence type="ECO:0000313" key="18">
    <source>
        <dbReference type="Proteomes" id="UP001270362"/>
    </source>
</evidence>
<reference evidence="17" key="2">
    <citation type="submission" date="2023-06" db="EMBL/GenBank/DDBJ databases">
        <authorList>
            <consortium name="Lawrence Berkeley National Laboratory"/>
            <person name="Haridas S."/>
            <person name="Hensen N."/>
            <person name="Bonometti L."/>
            <person name="Westerberg I."/>
            <person name="Brannstrom I.O."/>
            <person name="Guillou S."/>
            <person name="Cros-Aarteil S."/>
            <person name="Calhoun S."/>
            <person name="Kuo A."/>
            <person name="Mondo S."/>
            <person name="Pangilinan J."/>
            <person name="Riley R."/>
            <person name="Labutti K."/>
            <person name="Andreopoulos B."/>
            <person name="Lipzen A."/>
            <person name="Chen C."/>
            <person name="Yanf M."/>
            <person name="Daum C."/>
            <person name="Ng V."/>
            <person name="Clum A."/>
            <person name="Steindorff A."/>
            <person name="Ohm R."/>
            <person name="Martin F."/>
            <person name="Silar P."/>
            <person name="Natvig D."/>
            <person name="Lalanne C."/>
            <person name="Gautier V."/>
            <person name="Ament-Velasquez S.L."/>
            <person name="Kruys A."/>
            <person name="Hutchinson M.I."/>
            <person name="Powell A.J."/>
            <person name="Barry K."/>
            <person name="Miller A.N."/>
            <person name="Grigoriev I.V."/>
            <person name="Debuchy R."/>
            <person name="Gladieux P."/>
            <person name="Thoren M.H."/>
            <person name="Johannesson H."/>
        </authorList>
    </citation>
    <scope>NUCLEOTIDE SEQUENCE</scope>
    <source>
        <strain evidence="17">CBS 314.62</strain>
    </source>
</reference>
<organism evidence="17 18">
    <name type="scientific">Podospora appendiculata</name>
    <dbReference type="NCBI Taxonomy" id="314037"/>
    <lineage>
        <taxon>Eukaryota</taxon>
        <taxon>Fungi</taxon>
        <taxon>Dikarya</taxon>
        <taxon>Ascomycota</taxon>
        <taxon>Pezizomycotina</taxon>
        <taxon>Sordariomycetes</taxon>
        <taxon>Sordariomycetidae</taxon>
        <taxon>Sordariales</taxon>
        <taxon>Podosporaceae</taxon>
        <taxon>Podospora</taxon>
    </lineage>
</organism>
<evidence type="ECO:0000313" key="17">
    <source>
        <dbReference type="EMBL" id="KAK3690012.1"/>
    </source>
</evidence>
<evidence type="ECO:0000256" key="4">
    <source>
        <dbReference type="ARBA" id="ARBA00022525"/>
    </source>
</evidence>
<evidence type="ECO:0000256" key="12">
    <source>
        <dbReference type="ARBA" id="ARBA00034074"/>
    </source>
</evidence>